<dbReference type="AlphaFoldDB" id="A0A345EAX5"/>
<dbReference type="Proteomes" id="UP000252985">
    <property type="component" value="Chromosome"/>
</dbReference>
<proteinExistence type="predicted"/>
<evidence type="ECO:0000313" key="3">
    <source>
        <dbReference type="Proteomes" id="UP000252985"/>
    </source>
</evidence>
<sequence>MDTDADARVAAGVTALSERSTERAGDEFTRAAWLSLADPRSDEELSPFADEDRGWVGEGLRWLVVAAVSYRVAGREARASRRGVEGIAVARDLQTTRSHPAQRACLDEFVADFRVAAGMDDADAAYRTAADAYREAGDAVDDPHRLATSPLFRAAAAPIEQVARGPANGEIAVEWDDLHGSDPSDPGAFLARRATYKRQRFPSLLDRVVDAGRLAAPRGTTEYGNDSFRCPDCDSTDVNWIAGRTLCLRCSAPMARA</sequence>
<accession>A0A345EAX5</accession>
<dbReference type="RefSeq" id="WP_114605306.1">
    <property type="nucleotide sequence ID" value="NZ_CP031148.1"/>
</dbReference>
<gene>
    <name evidence="2" type="ORF">DU484_05390</name>
</gene>
<protein>
    <submittedName>
        <fullName evidence="2">Uncharacterized protein</fullName>
    </submittedName>
</protein>
<feature type="region of interest" description="Disordered" evidence="1">
    <location>
        <begin position="1"/>
        <end position="24"/>
    </location>
</feature>
<dbReference type="EMBL" id="CP031148">
    <property type="protein sequence ID" value="AXG09347.1"/>
    <property type="molecule type" value="Genomic_DNA"/>
</dbReference>
<dbReference type="KEGG" id="haq:DU484_05390"/>
<name>A0A345EAX5_9EURY</name>
<evidence type="ECO:0000256" key="1">
    <source>
        <dbReference type="SAM" id="MobiDB-lite"/>
    </source>
</evidence>
<organism evidence="2 3">
    <name type="scientific">Haloplanus rubicundus</name>
    <dbReference type="NCBI Taxonomy" id="1547898"/>
    <lineage>
        <taxon>Archaea</taxon>
        <taxon>Methanobacteriati</taxon>
        <taxon>Methanobacteriota</taxon>
        <taxon>Stenosarchaea group</taxon>
        <taxon>Halobacteria</taxon>
        <taxon>Halobacteriales</taxon>
        <taxon>Haloferacaceae</taxon>
        <taxon>Haloplanus</taxon>
    </lineage>
</organism>
<evidence type="ECO:0000313" key="2">
    <source>
        <dbReference type="EMBL" id="AXG09347.1"/>
    </source>
</evidence>
<reference evidence="2 3" key="1">
    <citation type="submission" date="2018-07" db="EMBL/GenBank/DDBJ databases">
        <title>Genome sequences of Haloplanus sp. CBA1112.</title>
        <authorList>
            <person name="Kim Y.B."/>
            <person name="Roh S.W."/>
        </authorList>
    </citation>
    <scope>NUCLEOTIDE SEQUENCE [LARGE SCALE GENOMIC DNA]</scope>
    <source>
        <strain evidence="2 3">CBA1112</strain>
    </source>
</reference>
<dbReference type="GeneID" id="37286390"/>